<evidence type="ECO:0000313" key="12">
    <source>
        <dbReference type="Proteomes" id="UP001162162"/>
    </source>
</evidence>
<reference evidence="11" key="1">
    <citation type="journal article" date="2023" name="Insect Mol. Biol.">
        <title>Genome sequencing provides insights into the evolution of gene families encoding plant cell wall-degrading enzymes in longhorned beetles.</title>
        <authorList>
            <person name="Shin N.R."/>
            <person name="Okamura Y."/>
            <person name="Kirsch R."/>
            <person name="Pauchet Y."/>
        </authorList>
    </citation>
    <scope>NUCLEOTIDE SEQUENCE</scope>
    <source>
        <strain evidence="11">AMC_N1</strain>
    </source>
</reference>
<evidence type="ECO:0000256" key="2">
    <source>
        <dbReference type="ARBA" id="ARBA00008685"/>
    </source>
</evidence>
<dbReference type="InterPro" id="IPR052192">
    <property type="entry name" value="Insect_Ionotropic_Sensory_Rcpt"/>
</dbReference>
<comment type="subcellular location">
    <subcellularLocation>
        <location evidence="1">Cell membrane</location>
        <topology evidence="1">Multi-pass membrane protein</topology>
    </subcellularLocation>
</comment>
<keyword evidence="3" id="KW-1003">Cell membrane</keyword>
<dbReference type="PANTHER" id="PTHR42643">
    <property type="entry name" value="IONOTROPIC RECEPTOR 20A-RELATED"/>
    <property type="match status" value="1"/>
</dbReference>
<feature type="transmembrane region" description="Helical" evidence="9">
    <location>
        <begin position="115"/>
        <end position="134"/>
    </location>
</feature>
<keyword evidence="8" id="KW-0325">Glycoprotein</keyword>
<protein>
    <recommendedName>
        <fullName evidence="10">Ionotropic glutamate receptor C-terminal domain-containing protein</fullName>
    </recommendedName>
</protein>
<evidence type="ECO:0000256" key="3">
    <source>
        <dbReference type="ARBA" id="ARBA00022475"/>
    </source>
</evidence>
<evidence type="ECO:0000256" key="8">
    <source>
        <dbReference type="ARBA" id="ARBA00023180"/>
    </source>
</evidence>
<name>A0AAV8YD74_9CUCU</name>
<dbReference type="PANTHER" id="PTHR42643:SF24">
    <property type="entry name" value="IONOTROPIC RECEPTOR 60A"/>
    <property type="match status" value="1"/>
</dbReference>
<dbReference type="Proteomes" id="UP001162162">
    <property type="component" value="Unassembled WGS sequence"/>
</dbReference>
<evidence type="ECO:0000256" key="5">
    <source>
        <dbReference type="ARBA" id="ARBA00022989"/>
    </source>
</evidence>
<dbReference type="AlphaFoldDB" id="A0AAV8YD74"/>
<evidence type="ECO:0000256" key="4">
    <source>
        <dbReference type="ARBA" id="ARBA00022692"/>
    </source>
</evidence>
<keyword evidence="7" id="KW-0675">Receptor</keyword>
<evidence type="ECO:0000256" key="1">
    <source>
        <dbReference type="ARBA" id="ARBA00004651"/>
    </source>
</evidence>
<organism evidence="11 12">
    <name type="scientific">Aromia moschata</name>
    <dbReference type="NCBI Taxonomy" id="1265417"/>
    <lineage>
        <taxon>Eukaryota</taxon>
        <taxon>Metazoa</taxon>
        <taxon>Ecdysozoa</taxon>
        <taxon>Arthropoda</taxon>
        <taxon>Hexapoda</taxon>
        <taxon>Insecta</taxon>
        <taxon>Pterygota</taxon>
        <taxon>Neoptera</taxon>
        <taxon>Endopterygota</taxon>
        <taxon>Coleoptera</taxon>
        <taxon>Polyphaga</taxon>
        <taxon>Cucujiformia</taxon>
        <taxon>Chrysomeloidea</taxon>
        <taxon>Cerambycidae</taxon>
        <taxon>Cerambycinae</taxon>
        <taxon>Callichromatini</taxon>
        <taxon>Aromia</taxon>
    </lineage>
</organism>
<dbReference type="GO" id="GO:0005886">
    <property type="term" value="C:plasma membrane"/>
    <property type="evidence" value="ECO:0007669"/>
    <property type="project" value="UniProtKB-SubCell"/>
</dbReference>
<feature type="domain" description="Ionotropic glutamate receptor C-terminal" evidence="10">
    <location>
        <begin position="114"/>
        <end position="219"/>
    </location>
</feature>
<sequence>NGELSGYLKADNEFIGKGTAFDIVRILQRKYNFQYVVIPPDEDTFLSSGSKKGAKDMVESNQVDMVAAFLPIIHSFRNDITYSRSFDTAEWVVMMRRPKESATGSGLLAPFTTPVWILIILSLLVVGPIIYFLVLIGARLCRDEHYKVFPLPSCMWFVYGALLKQGSTLNPVTDSSRLLFSTWWIFITILTAFYTANLTAFLTLSKFTLPISDPSDIKHYKYKWATGTSNGINDYLAVESREAVPRGIVKLGDKIGNSSAVGNDRDILKYQVSKRGMMFIREKSVVNHLMYSDYKDKARRGEVESKRCTYVVAKFAITTFPRAFSYSKGFKYKELFDST</sequence>
<dbReference type="SUPFAM" id="SSF53850">
    <property type="entry name" value="Periplasmic binding protein-like II"/>
    <property type="match status" value="1"/>
</dbReference>
<dbReference type="Gene3D" id="1.10.287.70">
    <property type="match status" value="1"/>
</dbReference>
<keyword evidence="4 9" id="KW-0812">Transmembrane</keyword>
<dbReference type="GO" id="GO:0015276">
    <property type="term" value="F:ligand-gated monoatomic ion channel activity"/>
    <property type="evidence" value="ECO:0007669"/>
    <property type="project" value="InterPro"/>
</dbReference>
<proteinExistence type="inferred from homology"/>
<keyword evidence="6 9" id="KW-0472">Membrane</keyword>
<comment type="similarity">
    <text evidence="2">Belongs to the glutamate-gated ion channel (TC 1.A.10.1) family.</text>
</comment>
<gene>
    <name evidence="11" type="ORF">NQ318_020495</name>
</gene>
<dbReference type="EMBL" id="JAPWTK010000127">
    <property type="protein sequence ID" value="KAJ8948909.1"/>
    <property type="molecule type" value="Genomic_DNA"/>
</dbReference>
<feature type="transmembrane region" description="Helical" evidence="9">
    <location>
        <begin position="183"/>
        <end position="204"/>
    </location>
</feature>
<evidence type="ECO:0000256" key="7">
    <source>
        <dbReference type="ARBA" id="ARBA00023170"/>
    </source>
</evidence>
<keyword evidence="12" id="KW-1185">Reference proteome</keyword>
<keyword evidence="5 9" id="KW-1133">Transmembrane helix</keyword>
<evidence type="ECO:0000259" key="10">
    <source>
        <dbReference type="Pfam" id="PF00060"/>
    </source>
</evidence>
<comment type="caution">
    <text evidence="11">The sequence shown here is derived from an EMBL/GenBank/DDBJ whole genome shotgun (WGS) entry which is preliminary data.</text>
</comment>
<evidence type="ECO:0000313" key="11">
    <source>
        <dbReference type="EMBL" id="KAJ8948909.1"/>
    </source>
</evidence>
<dbReference type="InterPro" id="IPR001320">
    <property type="entry name" value="Iontro_rcpt_C"/>
</dbReference>
<dbReference type="Gene3D" id="3.40.190.10">
    <property type="entry name" value="Periplasmic binding protein-like II"/>
    <property type="match status" value="1"/>
</dbReference>
<dbReference type="GO" id="GO:0050906">
    <property type="term" value="P:detection of stimulus involved in sensory perception"/>
    <property type="evidence" value="ECO:0007669"/>
    <property type="project" value="UniProtKB-ARBA"/>
</dbReference>
<feature type="non-terminal residue" evidence="11">
    <location>
        <position position="1"/>
    </location>
</feature>
<evidence type="ECO:0000256" key="9">
    <source>
        <dbReference type="SAM" id="Phobius"/>
    </source>
</evidence>
<accession>A0AAV8YD74</accession>
<evidence type="ECO:0000256" key="6">
    <source>
        <dbReference type="ARBA" id="ARBA00023136"/>
    </source>
</evidence>
<dbReference type="Pfam" id="PF00060">
    <property type="entry name" value="Lig_chan"/>
    <property type="match status" value="1"/>
</dbReference>